<keyword evidence="3" id="KW-1185">Reference proteome</keyword>
<gene>
    <name evidence="2" type="ORF">R3P38DRAFT_2982776</name>
</gene>
<dbReference type="EMBL" id="JAWWNJ010000046">
    <property type="protein sequence ID" value="KAK7018444.1"/>
    <property type="molecule type" value="Genomic_DNA"/>
</dbReference>
<proteinExistence type="predicted"/>
<sequence>MDAVERDAKIAESLAIYMPLLDREEFVLDEIFMHLVLSVAERRQRHSDGFRNPEIQLKTVDTQWFRTNLVANTGFQWIFDRFWVSCDEIYGSHFSKDDLDDIEVREAATILANLVKAPSEETLDAFDPVFNDEEACAAVIDRHPDLLALLKAARDAGDYTPVKNHVAIRRTKVKDSLRDRINELQPRLAALIESGKPFESWTPLADVECDPAIRSHIESLQIPAVDSDNPGILIDCVGRFSDDESLRRRVDGIFKKGAKTFLVNASGTGKTRLTFEGLCRHWGLYFILAPDTNQLGTNDIGPDVHTTIDLTIGYSDVLPNPDSPDFWRTLKKNIEIMDQRLSRPLLSRLLMFHMFSKIIKSLGITEEHKRLWLLFQLQPEVKAADHNYEIDVVSELGIRTSGLTNTEVGDLIAILFSKLRKIHGTDFHLFYVLDEAQVVSEPIPAFQRNGKPYSMLQEIIRAFGAKSRPQELSFVVAGTDIPKDGFANAPFADSIRWSSDTGAFDDEGEHRRYVSRFLTPTYVASPSGQMFLDRMWKWARGRHRTTDAILKALVRDGFSTPHRLLDDYIEIATMYRPTDYSDADEPFRYPNMDAIRTGRLPDITFIDAPLLKSSIQKVLFHYVTTAQDPSVFPVDLTPLVSEGIGCFTDGNMSQITFSEPMFVIAIAQAFFRPPSDYDSYYDSTQDPWLEDSLAVLTHHRPNITSQSLITFFAFYLSRAFESGSLLSEIFSFHEKQVPEWANQTGNLVASTMALYDGSSSLLTRASTLREVESWLDGLDGGRAPFCLTHTSDPDLLFNLKLADGRFIRVILHSVVADEDLGGTALEEVMQRLEDDQLLRDEEEPSAHHATTVTKLLDTSKAEGPFCVLRVAASFPGRAQVDTLASPPESSPIASLSNDLFKQLTAEIPPSELFEQIVKNVTASKLGKRKRPAVESPISKPPPKSARLEDPPKSPVPSLTSRKKKTTTG</sequence>
<protein>
    <submittedName>
        <fullName evidence="2">Uncharacterized protein</fullName>
    </submittedName>
</protein>
<organism evidence="2 3">
    <name type="scientific">Favolaschia claudopus</name>
    <dbReference type="NCBI Taxonomy" id="2862362"/>
    <lineage>
        <taxon>Eukaryota</taxon>
        <taxon>Fungi</taxon>
        <taxon>Dikarya</taxon>
        <taxon>Basidiomycota</taxon>
        <taxon>Agaricomycotina</taxon>
        <taxon>Agaricomycetes</taxon>
        <taxon>Agaricomycetidae</taxon>
        <taxon>Agaricales</taxon>
        <taxon>Marasmiineae</taxon>
        <taxon>Mycenaceae</taxon>
        <taxon>Favolaschia</taxon>
    </lineage>
</organism>
<evidence type="ECO:0000256" key="1">
    <source>
        <dbReference type="SAM" id="MobiDB-lite"/>
    </source>
</evidence>
<dbReference type="Proteomes" id="UP001362999">
    <property type="component" value="Unassembled WGS sequence"/>
</dbReference>
<dbReference type="AlphaFoldDB" id="A0AAW0AYR1"/>
<feature type="region of interest" description="Disordered" evidence="1">
    <location>
        <begin position="921"/>
        <end position="968"/>
    </location>
</feature>
<accession>A0AAW0AYR1</accession>
<evidence type="ECO:0000313" key="3">
    <source>
        <dbReference type="Proteomes" id="UP001362999"/>
    </source>
</evidence>
<name>A0AAW0AYR1_9AGAR</name>
<evidence type="ECO:0000313" key="2">
    <source>
        <dbReference type="EMBL" id="KAK7018444.1"/>
    </source>
</evidence>
<comment type="caution">
    <text evidence="2">The sequence shown here is derived from an EMBL/GenBank/DDBJ whole genome shotgun (WGS) entry which is preliminary data.</text>
</comment>
<reference evidence="2 3" key="1">
    <citation type="journal article" date="2024" name="J Genomics">
        <title>Draft genome sequencing and assembly of Favolaschia claudopus CIRM-BRFM 2984 isolated from oak limbs.</title>
        <authorList>
            <person name="Navarro D."/>
            <person name="Drula E."/>
            <person name="Chaduli D."/>
            <person name="Cazenave R."/>
            <person name="Ahrendt S."/>
            <person name="Wang J."/>
            <person name="Lipzen A."/>
            <person name="Daum C."/>
            <person name="Barry K."/>
            <person name="Grigoriev I.V."/>
            <person name="Favel A."/>
            <person name="Rosso M.N."/>
            <person name="Martin F."/>
        </authorList>
    </citation>
    <scope>NUCLEOTIDE SEQUENCE [LARGE SCALE GENOMIC DNA]</scope>
    <source>
        <strain evidence="2 3">CIRM-BRFM 2984</strain>
    </source>
</reference>